<proteinExistence type="inferred from homology"/>
<gene>
    <name evidence="8" type="ORF">HJG59_008839</name>
</gene>
<accession>A0A7J8EES5</accession>
<name>A0A7J8EES5_MOLMO</name>
<keyword evidence="5" id="KW-0217">Developmental protein</keyword>
<dbReference type="Proteomes" id="UP000550707">
    <property type="component" value="Unassembled WGS sequence"/>
</dbReference>
<organism evidence="8 9">
    <name type="scientific">Molossus molossus</name>
    <name type="common">Pallas' mastiff bat</name>
    <name type="synonym">Vespertilio molossus</name>
    <dbReference type="NCBI Taxonomy" id="27622"/>
    <lineage>
        <taxon>Eukaryota</taxon>
        <taxon>Metazoa</taxon>
        <taxon>Chordata</taxon>
        <taxon>Craniata</taxon>
        <taxon>Vertebrata</taxon>
        <taxon>Euteleostomi</taxon>
        <taxon>Mammalia</taxon>
        <taxon>Eutheria</taxon>
        <taxon>Laurasiatheria</taxon>
        <taxon>Chiroptera</taxon>
        <taxon>Yangochiroptera</taxon>
        <taxon>Molossidae</taxon>
        <taxon>Molossus</taxon>
    </lineage>
</organism>
<comment type="similarity">
    <text evidence="1">Belongs to the WD repeat G protein beta family. Ribosomal protein RACK1 subfamily.</text>
</comment>
<evidence type="ECO:0000256" key="1">
    <source>
        <dbReference type="ARBA" id="ARBA00007253"/>
    </source>
</evidence>
<dbReference type="GO" id="GO:0007369">
    <property type="term" value="P:gastrulation"/>
    <property type="evidence" value="ECO:0007669"/>
    <property type="project" value="UniProtKB-KW"/>
</dbReference>
<dbReference type="FunFam" id="2.130.10.10:FF:000615">
    <property type="entry name" value="Receptor for activated C kinase 1"/>
    <property type="match status" value="1"/>
</dbReference>
<keyword evidence="4" id="KW-0689">Ribosomal protein</keyword>
<protein>
    <recommendedName>
        <fullName evidence="6">Small ribosomal subunit protein RACK1</fullName>
    </recommendedName>
</protein>
<dbReference type="PROSITE" id="PS50082">
    <property type="entry name" value="WD_REPEATS_2"/>
    <property type="match status" value="1"/>
</dbReference>
<dbReference type="GO" id="GO:0043022">
    <property type="term" value="F:ribosome binding"/>
    <property type="evidence" value="ECO:0007669"/>
    <property type="project" value="InterPro"/>
</dbReference>
<keyword evidence="5" id="KW-0306">Gastrulation</keyword>
<dbReference type="InParanoid" id="A0A7J8EES5"/>
<keyword evidence="9" id="KW-1185">Reference proteome</keyword>
<keyword evidence="3" id="KW-0677">Repeat</keyword>
<dbReference type="InterPro" id="IPR001680">
    <property type="entry name" value="WD40_rpt"/>
</dbReference>
<keyword evidence="4" id="KW-0687">Ribonucleoprotein</keyword>
<dbReference type="InterPro" id="IPR045223">
    <property type="entry name" value="RACK1-like"/>
</dbReference>
<dbReference type="PROSITE" id="PS00678">
    <property type="entry name" value="WD_REPEATS_1"/>
    <property type="match status" value="1"/>
</dbReference>
<dbReference type="GO" id="GO:0045182">
    <property type="term" value="F:translation regulator activity"/>
    <property type="evidence" value="ECO:0007669"/>
    <property type="project" value="InterPro"/>
</dbReference>
<dbReference type="InterPro" id="IPR019775">
    <property type="entry name" value="WD40_repeat_CS"/>
</dbReference>
<evidence type="ECO:0000313" key="9">
    <source>
        <dbReference type="Proteomes" id="UP000550707"/>
    </source>
</evidence>
<dbReference type="PROSITE" id="PS50294">
    <property type="entry name" value="WD_REPEATS_REGION"/>
    <property type="match status" value="1"/>
</dbReference>
<evidence type="ECO:0000256" key="4">
    <source>
        <dbReference type="ARBA" id="ARBA00022980"/>
    </source>
</evidence>
<dbReference type="SMART" id="SM00320">
    <property type="entry name" value="WD40"/>
    <property type="match status" value="2"/>
</dbReference>
<reference evidence="8 9" key="1">
    <citation type="journal article" date="2020" name="Nature">
        <title>Six reference-quality genomes reveal evolution of bat adaptations.</title>
        <authorList>
            <person name="Jebb D."/>
            <person name="Huang Z."/>
            <person name="Pippel M."/>
            <person name="Hughes G.M."/>
            <person name="Lavrichenko K."/>
            <person name="Devanna P."/>
            <person name="Winkler S."/>
            <person name="Jermiin L.S."/>
            <person name="Skirmuntt E.C."/>
            <person name="Katzourakis A."/>
            <person name="Burkitt-Gray L."/>
            <person name="Ray D.A."/>
            <person name="Sullivan K.A.M."/>
            <person name="Roscito J.G."/>
            <person name="Kirilenko B.M."/>
            <person name="Davalos L.M."/>
            <person name="Corthals A.P."/>
            <person name="Power M.L."/>
            <person name="Jones G."/>
            <person name="Ransome R.D."/>
            <person name="Dechmann D.K.N."/>
            <person name="Locatelli A.G."/>
            <person name="Puechmaille S.J."/>
            <person name="Fedrigo O."/>
            <person name="Jarvis E.D."/>
            <person name="Hiller M."/>
            <person name="Vernes S.C."/>
            <person name="Myers E.W."/>
            <person name="Teeling E.C."/>
        </authorList>
    </citation>
    <scope>NUCLEOTIDE SEQUENCE [LARGE SCALE GENOMIC DNA]</scope>
    <source>
        <strain evidence="8">MMolMol1</strain>
        <tissue evidence="8">Muscle</tissue>
    </source>
</reference>
<evidence type="ECO:0000256" key="6">
    <source>
        <dbReference type="ARBA" id="ARBA00035297"/>
    </source>
</evidence>
<evidence type="ECO:0000313" key="8">
    <source>
        <dbReference type="EMBL" id="KAF6433775.1"/>
    </source>
</evidence>
<dbReference type="EMBL" id="JACASF010000014">
    <property type="protein sequence ID" value="KAF6433775.1"/>
    <property type="molecule type" value="Genomic_DNA"/>
</dbReference>
<dbReference type="SUPFAM" id="SSF50978">
    <property type="entry name" value="WD40 repeat-like"/>
    <property type="match status" value="1"/>
</dbReference>
<evidence type="ECO:0000256" key="3">
    <source>
        <dbReference type="ARBA" id="ARBA00022737"/>
    </source>
</evidence>
<feature type="repeat" description="WD" evidence="7">
    <location>
        <begin position="29"/>
        <end position="70"/>
    </location>
</feature>
<evidence type="ECO:0000256" key="2">
    <source>
        <dbReference type="ARBA" id="ARBA00022574"/>
    </source>
</evidence>
<dbReference type="Gene3D" id="2.130.10.10">
    <property type="entry name" value="YVTN repeat-like/Quinoprotein amine dehydrogenase"/>
    <property type="match status" value="1"/>
</dbReference>
<dbReference type="AlphaFoldDB" id="A0A7J8EES5"/>
<comment type="caution">
    <text evidence="8">The sequence shown here is derived from an EMBL/GenBank/DDBJ whole genome shotgun (WGS) entry which is preliminary data.</text>
</comment>
<dbReference type="PANTHER" id="PTHR19868">
    <property type="entry name" value="RECEPTOR FOR ACTIVATED PROTEIN KINASE C RACK1"/>
    <property type="match status" value="1"/>
</dbReference>
<dbReference type="InterPro" id="IPR015943">
    <property type="entry name" value="WD40/YVTN_repeat-like_dom_sf"/>
</dbReference>
<dbReference type="Pfam" id="PF00400">
    <property type="entry name" value="WD40"/>
    <property type="match status" value="1"/>
</dbReference>
<dbReference type="GO" id="GO:0005840">
    <property type="term" value="C:ribosome"/>
    <property type="evidence" value="ECO:0007669"/>
    <property type="project" value="UniProtKB-KW"/>
</dbReference>
<dbReference type="InterPro" id="IPR036322">
    <property type="entry name" value="WD40_repeat_dom_sf"/>
</dbReference>
<keyword evidence="2 7" id="KW-0853">WD repeat</keyword>
<sequence>MTLSASQDKTLMWKLTRDGTNYGIPQRALRGHSRFVSDVVISSDGQFALSGSWDGTLRLWDLMTGTTTGRFVGRTKDVLSVVFSSDNRQTVSGSGVKTIQAGNTLGVCKYTVQDEGHLEWVSHVHSSPNSCNPTIESCGWDELVRV</sequence>
<evidence type="ECO:0000256" key="5">
    <source>
        <dbReference type="ARBA" id="ARBA00023218"/>
    </source>
</evidence>
<evidence type="ECO:0000256" key="7">
    <source>
        <dbReference type="PROSITE-ProRule" id="PRU00221"/>
    </source>
</evidence>